<feature type="domain" description="N-acetyltransferase" evidence="2">
    <location>
        <begin position="11"/>
        <end position="199"/>
    </location>
</feature>
<evidence type="ECO:0000259" key="2">
    <source>
        <dbReference type="Pfam" id="PF13302"/>
    </source>
</evidence>
<evidence type="ECO:0000313" key="4">
    <source>
        <dbReference type="Proteomes" id="UP000248423"/>
    </source>
</evidence>
<dbReference type="Gene3D" id="3.40.630.30">
    <property type="match status" value="1"/>
</dbReference>
<organism evidence="3 4">
    <name type="scientific">Aspergillus sclerotiicarbonarius (strain CBS 121057 / IBT 28362)</name>
    <dbReference type="NCBI Taxonomy" id="1448318"/>
    <lineage>
        <taxon>Eukaryota</taxon>
        <taxon>Fungi</taxon>
        <taxon>Dikarya</taxon>
        <taxon>Ascomycota</taxon>
        <taxon>Pezizomycotina</taxon>
        <taxon>Eurotiomycetes</taxon>
        <taxon>Eurotiomycetidae</taxon>
        <taxon>Eurotiales</taxon>
        <taxon>Aspergillaceae</taxon>
        <taxon>Aspergillus</taxon>
        <taxon>Aspergillus subgen. Circumdati</taxon>
    </lineage>
</organism>
<dbReference type="SUPFAM" id="SSF55729">
    <property type="entry name" value="Acyl-CoA N-acyltransferases (Nat)"/>
    <property type="match status" value="1"/>
</dbReference>
<dbReference type="EMBL" id="KZ826372">
    <property type="protein sequence ID" value="PYI04142.1"/>
    <property type="molecule type" value="Genomic_DNA"/>
</dbReference>
<feature type="region of interest" description="Disordered" evidence="1">
    <location>
        <begin position="99"/>
        <end position="119"/>
    </location>
</feature>
<feature type="compositionally biased region" description="Low complexity" evidence="1">
    <location>
        <begin position="104"/>
        <end position="119"/>
    </location>
</feature>
<dbReference type="InterPro" id="IPR051531">
    <property type="entry name" value="N-acetyltransferase"/>
</dbReference>
<reference evidence="3 4" key="1">
    <citation type="submission" date="2018-02" db="EMBL/GenBank/DDBJ databases">
        <title>The genomes of Aspergillus section Nigri reveals drivers in fungal speciation.</title>
        <authorList>
            <consortium name="DOE Joint Genome Institute"/>
            <person name="Vesth T.C."/>
            <person name="Nybo J."/>
            <person name="Theobald S."/>
            <person name="Brandl J."/>
            <person name="Frisvad J.C."/>
            <person name="Nielsen K.F."/>
            <person name="Lyhne E.K."/>
            <person name="Kogle M.E."/>
            <person name="Kuo A."/>
            <person name="Riley R."/>
            <person name="Clum A."/>
            <person name="Nolan M."/>
            <person name="Lipzen A."/>
            <person name="Salamov A."/>
            <person name="Henrissat B."/>
            <person name="Wiebenga A."/>
            <person name="De vries R.P."/>
            <person name="Grigoriev I.V."/>
            <person name="Mortensen U.H."/>
            <person name="Andersen M.R."/>
            <person name="Baker S.E."/>
        </authorList>
    </citation>
    <scope>NUCLEOTIDE SEQUENCE [LARGE SCALE GENOMIC DNA]</scope>
    <source>
        <strain evidence="3 4">CBS 121057</strain>
    </source>
</reference>
<sequence length="225" mass="25079">MITPTTLTTPRLTLSPLTHEDVHDLHDLRNKEEVMKWSLKGSPDADLPTTQTWLTQFLSPQITPDLGPRMCYAIRITTNTTNPETPTQRNKLIGTLGIHSEPYPTSTSTTTSPSTPSSTPKEIFELGYMLHPNAWGKGYASEAVRAVVERFFSEAEDMRLLKEVREKERPGVQVEKGLFGIVNQGNEGSVGVLRKMRFQGPVGGELVEGDGRYRTMHVYHAASSR</sequence>
<proteinExistence type="predicted"/>
<dbReference type="PANTHER" id="PTHR43792">
    <property type="entry name" value="GNAT FAMILY, PUTATIVE (AFU_ORTHOLOGUE AFUA_3G00765)-RELATED-RELATED"/>
    <property type="match status" value="1"/>
</dbReference>
<keyword evidence="4" id="KW-1185">Reference proteome</keyword>
<dbReference type="OrthoDB" id="630895at2759"/>
<dbReference type="GO" id="GO:0016747">
    <property type="term" value="F:acyltransferase activity, transferring groups other than amino-acyl groups"/>
    <property type="evidence" value="ECO:0007669"/>
    <property type="project" value="InterPro"/>
</dbReference>
<accession>A0A319E255</accession>
<gene>
    <name evidence="3" type="ORF">BO78DRAFT_471445</name>
</gene>
<dbReference type="InterPro" id="IPR000182">
    <property type="entry name" value="GNAT_dom"/>
</dbReference>
<evidence type="ECO:0000256" key="1">
    <source>
        <dbReference type="SAM" id="MobiDB-lite"/>
    </source>
</evidence>
<protein>
    <recommendedName>
        <fullName evidence="2">N-acetyltransferase domain-containing protein</fullName>
    </recommendedName>
</protein>
<name>A0A319E255_ASPSB</name>
<evidence type="ECO:0000313" key="3">
    <source>
        <dbReference type="EMBL" id="PYI04142.1"/>
    </source>
</evidence>
<dbReference type="Proteomes" id="UP000248423">
    <property type="component" value="Unassembled WGS sequence"/>
</dbReference>
<dbReference type="InterPro" id="IPR016181">
    <property type="entry name" value="Acyl_CoA_acyltransferase"/>
</dbReference>
<dbReference type="VEuPathDB" id="FungiDB:BO78DRAFT_471445"/>
<dbReference type="AlphaFoldDB" id="A0A319E255"/>
<dbReference type="PANTHER" id="PTHR43792:SF1">
    <property type="entry name" value="N-ACETYLTRANSFERASE DOMAIN-CONTAINING PROTEIN"/>
    <property type="match status" value="1"/>
</dbReference>
<dbReference type="Pfam" id="PF13302">
    <property type="entry name" value="Acetyltransf_3"/>
    <property type="match status" value="1"/>
</dbReference>
<dbReference type="STRING" id="1448318.A0A319E255"/>